<gene>
    <name evidence="2" type="ORF">FHR20_002591</name>
</gene>
<dbReference type="Proteomes" id="UP000564677">
    <property type="component" value="Unassembled WGS sequence"/>
</dbReference>
<evidence type="ECO:0000313" key="2">
    <source>
        <dbReference type="EMBL" id="NIJ65629.1"/>
    </source>
</evidence>
<comment type="caution">
    <text evidence="2">The sequence shown here is derived from an EMBL/GenBank/DDBJ whole genome shotgun (WGS) entry which is preliminary data.</text>
</comment>
<organism evidence="2 3">
    <name type="scientific">Sphingomonas leidyi</name>
    <dbReference type="NCBI Taxonomy" id="68569"/>
    <lineage>
        <taxon>Bacteria</taxon>
        <taxon>Pseudomonadati</taxon>
        <taxon>Pseudomonadota</taxon>
        <taxon>Alphaproteobacteria</taxon>
        <taxon>Sphingomonadales</taxon>
        <taxon>Sphingomonadaceae</taxon>
        <taxon>Sphingomonas</taxon>
    </lineage>
</organism>
<evidence type="ECO:0008006" key="4">
    <source>
        <dbReference type="Google" id="ProtNLM"/>
    </source>
</evidence>
<name>A0A7X5V0G9_9SPHN</name>
<proteinExistence type="predicted"/>
<protein>
    <recommendedName>
        <fullName evidence="4">Lipoprotein</fullName>
    </recommendedName>
</protein>
<sequence>MRTILLATLVLLAACAPQRARVPTMPVPSIIAMDRNSWGHLVSRWTIDGAGKGTYTLAEPDAYKPERLVTRRFSAGGAGFAEIRGLLALGEAQAESELDCGDRITDQFYGTVRWDDASLTYDMGCQNPATEEVLKGITAAERRIAAWAANQPITETRKVENQ</sequence>
<keyword evidence="3" id="KW-1185">Reference proteome</keyword>
<feature type="chain" id="PRO_5030662022" description="Lipoprotein" evidence="1">
    <location>
        <begin position="21"/>
        <end position="162"/>
    </location>
</feature>
<dbReference type="RefSeq" id="WP_167299993.1">
    <property type="nucleotide sequence ID" value="NZ_JAASQV010000002.1"/>
</dbReference>
<evidence type="ECO:0000256" key="1">
    <source>
        <dbReference type="SAM" id="SignalP"/>
    </source>
</evidence>
<dbReference type="EMBL" id="JAASQV010000002">
    <property type="protein sequence ID" value="NIJ65629.1"/>
    <property type="molecule type" value="Genomic_DNA"/>
</dbReference>
<reference evidence="2 3" key="1">
    <citation type="submission" date="2020-03" db="EMBL/GenBank/DDBJ databases">
        <title>Genomic Encyclopedia of Type Strains, Phase IV (KMG-IV): sequencing the most valuable type-strain genomes for metagenomic binning, comparative biology and taxonomic classification.</title>
        <authorList>
            <person name="Goeker M."/>
        </authorList>
    </citation>
    <scope>NUCLEOTIDE SEQUENCE [LARGE SCALE GENOMIC DNA]</scope>
    <source>
        <strain evidence="2 3">DSM 4733</strain>
    </source>
</reference>
<dbReference type="AlphaFoldDB" id="A0A7X5V0G9"/>
<evidence type="ECO:0000313" key="3">
    <source>
        <dbReference type="Proteomes" id="UP000564677"/>
    </source>
</evidence>
<dbReference type="PROSITE" id="PS51257">
    <property type="entry name" value="PROKAR_LIPOPROTEIN"/>
    <property type="match status" value="1"/>
</dbReference>
<accession>A0A7X5V0G9</accession>
<feature type="signal peptide" evidence="1">
    <location>
        <begin position="1"/>
        <end position="20"/>
    </location>
</feature>
<keyword evidence="1" id="KW-0732">Signal</keyword>